<accession>A0ABY9EBE5</accession>
<keyword evidence="3" id="KW-1185">Reference proteome</keyword>
<dbReference type="EMBL" id="CP098023">
    <property type="protein sequence ID" value="WKD48665.1"/>
    <property type="molecule type" value="Genomic_DNA"/>
</dbReference>
<dbReference type="InterPro" id="IPR036691">
    <property type="entry name" value="Endo/exonu/phosph_ase_sf"/>
</dbReference>
<organism evidence="2 3">
    <name type="scientific">Microbulbifer spongiae</name>
    <dbReference type="NCBI Taxonomy" id="2944933"/>
    <lineage>
        <taxon>Bacteria</taxon>
        <taxon>Pseudomonadati</taxon>
        <taxon>Pseudomonadota</taxon>
        <taxon>Gammaproteobacteria</taxon>
        <taxon>Cellvibrionales</taxon>
        <taxon>Microbulbiferaceae</taxon>
        <taxon>Microbulbifer</taxon>
    </lineage>
</organism>
<dbReference type="RefSeq" id="WP_301414434.1">
    <property type="nucleotide sequence ID" value="NZ_CP098023.1"/>
</dbReference>
<dbReference type="Proteomes" id="UP001321520">
    <property type="component" value="Chromosome"/>
</dbReference>
<protein>
    <recommendedName>
        <fullName evidence="4">Endonuclease/exonuclease/phosphatase family protein</fullName>
    </recommendedName>
</protein>
<proteinExistence type="predicted"/>
<evidence type="ECO:0000256" key="1">
    <source>
        <dbReference type="SAM" id="MobiDB-lite"/>
    </source>
</evidence>
<sequence>MRRRPATLSLLTDQLPSPHPKKAKLTQEFNQPINHKKLKISEDTNALPTRNCKKVCEGPGYLGIRINGFNVVFVHVPNAFSQKLSKVKDFYKKINNQFLNGKNLGNIDIVMGDTNQHSEPLTLQALNNVIKDSHFVYAHNPNLDLASKAFSSKISPLDGYDLALNGTNSVQTKIFDIAAYNTKTVALQTHGYWSQNIGSLVKESKVAVSMTDHMGLFITIKKPGPA</sequence>
<evidence type="ECO:0000313" key="2">
    <source>
        <dbReference type="EMBL" id="WKD48665.1"/>
    </source>
</evidence>
<evidence type="ECO:0000313" key="3">
    <source>
        <dbReference type="Proteomes" id="UP001321520"/>
    </source>
</evidence>
<dbReference type="SUPFAM" id="SSF56219">
    <property type="entry name" value="DNase I-like"/>
    <property type="match status" value="1"/>
</dbReference>
<evidence type="ECO:0008006" key="4">
    <source>
        <dbReference type="Google" id="ProtNLM"/>
    </source>
</evidence>
<name>A0ABY9EBE5_9GAMM</name>
<feature type="region of interest" description="Disordered" evidence="1">
    <location>
        <begin position="1"/>
        <end position="23"/>
    </location>
</feature>
<reference evidence="2 3" key="1">
    <citation type="submission" date="2022-05" db="EMBL/GenBank/DDBJ databases">
        <title>Microbulbifer sp. nov., isolated from sponge.</title>
        <authorList>
            <person name="Gao L."/>
        </authorList>
    </citation>
    <scope>NUCLEOTIDE SEQUENCE [LARGE SCALE GENOMIC DNA]</scope>
    <source>
        <strain evidence="2 3">MI-G</strain>
    </source>
</reference>
<gene>
    <name evidence="2" type="ORF">M8T91_12155</name>
</gene>